<reference evidence="2 3" key="1">
    <citation type="submission" date="2020-08" db="EMBL/GenBank/DDBJ databases">
        <title>Genomic Encyclopedia of Type Strains, Phase III (KMG-III): the genomes of soil and plant-associated and newly described type strains.</title>
        <authorList>
            <person name="Whitman W."/>
        </authorList>
    </citation>
    <scope>NUCLEOTIDE SEQUENCE [LARGE SCALE GENOMIC DNA]</scope>
    <source>
        <strain evidence="2 3">CECT 3226</strain>
    </source>
</reference>
<dbReference type="AlphaFoldDB" id="A0A7W8F610"/>
<dbReference type="GO" id="GO:0003677">
    <property type="term" value="F:DNA binding"/>
    <property type="evidence" value="ECO:0007669"/>
    <property type="project" value="UniProtKB-KW"/>
</dbReference>
<dbReference type="InterPro" id="IPR036390">
    <property type="entry name" value="WH_DNA-bd_sf"/>
</dbReference>
<protein>
    <submittedName>
        <fullName evidence="2">DNA-binding HxlR family transcriptional regulator</fullName>
    </submittedName>
</protein>
<dbReference type="InterPro" id="IPR002577">
    <property type="entry name" value="HTH_HxlR"/>
</dbReference>
<keyword evidence="2" id="KW-0238">DNA-binding</keyword>
<feature type="domain" description="HTH hxlR-type" evidence="1">
    <location>
        <begin position="1"/>
        <end position="60"/>
    </location>
</feature>
<gene>
    <name evidence="2" type="ORF">FHS32_001235</name>
</gene>
<dbReference type="Proteomes" id="UP000568022">
    <property type="component" value="Unassembled WGS sequence"/>
</dbReference>
<organism evidence="2 3">
    <name type="scientific">Streptomyces griseoloalbus</name>
    <dbReference type="NCBI Taxonomy" id="67303"/>
    <lineage>
        <taxon>Bacteria</taxon>
        <taxon>Bacillati</taxon>
        <taxon>Actinomycetota</taxon>
        <taxon>Actinomycetes</taxon>
        <taxon>Kitasatosporales</taxon>
        <taxon>Streptomycetaceae</taxon>
        <taxon>Streptomyces</taxon>
    </lineage>
</organism>
<sequence>MDRVPTLALRNLEREGPVGRTVHATVPPKAEYELTPATGESHETLPRLTDWAEGHRVRIAGSRAAYDTGHAREPADA</sequence>
<evidence type="ECO:0000259" key="1">
    <source>
        <dbReference type="PROSITE" id="PS51118"/>
    </source>
</evidence>
<dbReference type="InterPro" id="IPR036388">
    <property type="entry name" value="WH-like_DNA-bd_sf"/>
</dbReference>
<name>A0A7W8F610_9ACTN</name>
<dbReference type="SUPFAM" id="SSF46785">
    <property type="entry name" value="Winged helix' DNA-binding domain"/>
    <property type="match status" value="1"/>
</dbReference>
<dbReference type="Gene3D" id="1.10.10.10">
    <property type="entry name" value="Winged helix-like DNA-binding domain superfamily/Winged helix DNA-binding domain"/>
    <property type="match status" value="1"/>
</dbReference>
<dbReference type="EMBL" id="JACHJE010000003">
    <property type="protein sequence ID" value="MBB5124503.1"/>
    <property type="molecule type" value="Genomic_DNA"/>
</dbReference>
<proteinExistence type="predicted"/>
<evidence type="ECO:0000313" key="2">
    <source>
        <dbReference type="EMBL" id="MBB5124503.1"/>
    </source>
</evidence>
<accession>A0A7W8F610</accession>
<dbReference type="PROSITE" id="PS51118">
    <property type="entry name" value="HTH_HXLR"/>
    <property type="match status" value="1"/>
</dbReference>
<evidence type="ECO:0000313" key="3">
    <source>
        <dbReference type="Proteomes" id="UP000568022"/>
    </source>
</evidence>
<comment type="caution">
    <text evidence="2">The sequence shown here is derived from an EMBL/GenBank/DDBJ whole genome shotgun (WGS) entry which is preliminary data.</text>
</comment>
<keyword evidence="3" id="KW-1185">Reference proteome</keyword>
<dbReference type="Pfam" id="PF01638">
    <property type="entry name" value="HxlR"/>
    <property type="match status" value="1"/>
</dbReference>